<dbReference type="PROSITE" id="PS51118">
    <property type="entry name" value="HTH_HXLR"/>
    <property type="match status" value="1"/>
</dbReference>
<keyword evidence="3" id="KW-0804">Transcription</keyword>
<evidence type="ECO:0000313" key="6">
    <source>
        <dbReference type="Proteomes" id="UP000543556"/>
    </source>
</evidence>
<evidence type="ECO:0000256" key="3">
    <source>
        <dbReference type="ARBA" id="ARBA00023163"/>
    </source>
</evidence>
<reference evidence="5 6" key="1">
    <citation type="submission" date="2020-02" db="EMBL/GenBank/DDBJ databases">
        <title>Genome sequence of strain AETb3-4.</title>
        <authorList>
            <person name="Gao J."/>
            <person name="Zhang X."/>
        </authorList>
    </citation>
    <scope>NUCLEOTIDE SEQUENCE [LARGE SCALE GENOMIC DNA]</scope>
    <source>
        <strain evidence="5 6">AETb3-4</strain>
    </source>
</reference>
<proteinExistence type="predicted"/>
<organism evidence="5 6">
    <name type="scientific">Arthrobacter wenxiniae</name>
    <dbReference type="NCBI Taxonomy" id="2713570"/>
    <lineage>
        <taxon>Bacteria</taxon>
        <taxon>Bacillati</taxon>
        <taxon>Actinomycetota</taxon>
        <taxon>Actinomycetes</taxon>
        <taxon>Micrococcales</taxon>
        <taxon>Micrococcaceae</taxon>
        <taxon>Arthrobacter</taxon>
    </lineage>
</organism>
<evidence type="ECO:0000313" key="5">
    <source>
        <dbReference type="EMBL" id="NVM95966.1"/>
    </source>
</evidence>
<dbReference type="GO" id="GO:0003677">
    <property type="term" value="F:DNA binding"/>
    <property type="evidence" value="ECO:0007669"/>
    <property type="project" value="UniProtKB-KW"/>
</dbReference>
<dbReference type="PANTHER" id="PTHR33204">
    <property type="entry name" value="TRANSCRIPTIONAL REGULATOR, MARR FAMILY"/>
    <property type="match status" value="1"/>
</dbReference>
<protein>
    <submittedName>
        <fullName evidence="5">Helix-turn-helix transcriptional regulator</fullName>
    </submittedName>
</protein>
<accession>A0A7Y7M0R2</accession>
<dbReference type="InterPro" id="IPR036390">
    <property type="entry name" value="WH_DNA-bd_sf"/>
</dbReference>
<dbReference type="PANTHER" id="PTHR33204:SF39">
    <property type="entry name" value="TRANSCRIPTIONAL REGULATORY PROTEIN"/>
    <property type="match status" value="1"/>
</dbReference>
<dbReference type="InterPro" id="IPR002577">
    <property type="entry name" value="HTH_HxlR"/>
</dbReference>
<evidence type="ECO:0000259" key="4">
    <source>
        <dbReference type="PROSITE" id="PS51118"/>
    </source>
</evidence>
<feature type="domain" description="HTH hxlR-type" evidence="4">
    <location>
        <begin position="51"/>
        <end position="149"/>
    </location>
</feature>
<dbReference type="AlphaFoldDB" id="A0A7Y7M0R2"/>
<keyword evidence="6" id="KW-1185">Reference proteome</keyword>
<comment type="caution">
    <text evidence="5">The sequence shown here is derived from an EMBL/GenBank/DDBJ whole genome shotgun (WGS) entry which is preliminary data.</text>
</comment>
<dbReference type="Gene3D" id="1.10.10.10">
    <property type="entry name" value="Winged helix-like DNA-binding domain superfamily/Winged helix DNA-binding domain"/>
    <property type="match status" value="1"/>
</dbReference>
<dbReference type="EMBL" id="JAAMFM010000022">
    <property type="protein sequence ID" value="NVM95966.1"/>
    <property type="molecule type" value="Genomic_DNA"/>
</dbReference>
<evidence type="ECO:0000256" key="1">
    <source>
        <dbReference type="ARBA" id="ARBA00023015"/>
    </source>
</evidence>
<name>A0A7Y7M0R2_9MICC</name>
<gene>
    <name evidence="5" type="ORF">G6034_13850</name>
</gene>
<dbReference type="InterPro" id="IPR036388">
    <property type="entry name" value="WH-like_DNA-bd_sf"/>
</dbReference>
<sequence>MVVLPWVALLLSGRNGWNNGIQRKLLSSKKLGYPLDTQRAGFIGNVLDPDCPSRLVFARIGDKWAALVIQVLADGPLRFSQLRTRVHVVTPKVLTQVLRSLERDGLLTRTVFAQVPPRVDYELTPLGRTLLGPLSGLRQWAESNAAAMLDARDAYDERADAAILQPGGARRA</sequence>
<dbReference type="SUPFAM" id="SSF46785">
    <property type="entry name" value="Winged helix' DNA-binding domain"/>
    <property type="match status" value="1"/>
</dbReference>
<evidence type="ECO:0000256" key="2">
    <source>
        <dbReference type="ARBA" id="ARBA00023125"/>
    </source>
</evidence>
<keyword evidence="2" id="KW-0238">DNA-binding</keyword>
<dbReference type="Pfam" id="PF01638">
    <property type="entry name" value="HxlR"/>
    <property type="match status" value="1"/>
</dbReference>
<dbReference type="Proteomes" id="UP000543556">
    <property type="component" value="Unassembled WGS sequence"/>
</dbReference>
<keyword evidence="1" id="KW-0805">Transcription regulation</keyword>